<dbReference type="SMART" id="SM00028">
    <property type="entry name" value="TPR"/>
    <property type="match status" value="3"/>
</dbReference>
<dbReference type="InterPro" id="IPR013105">
    <property type="entry name" value="TPR_2"/>
</dbReference>
<dbReference type="SUPFAM" id="SSF82199">
    <property type="entry name" value="SET domain"/>
    <property type="match status" value="1"/>
</dbReference>
<dbReference type="InterPro" id="IPR011990">
    <property type="entry name" value="TPR-like_helical_dom_sf"/>
</dbReference>
<keyword evidence="6" id="KW-1185">Reference proteome</keyword>
<evidence type="ECO:0000256" key="1">
    <source>
        <dbReference type="ARBA" id="ARBA00022737"/>
    </source>
</evidence>
<dbReference type="PROSITE" id="PS50005">
    <property type="entry name" value="TPR"/>
    <property type="match status" value="2"/>
</dbReference>
<dbReference type="PANTHER" id="PTHR47643:SF2">
    <property type="entry name" value="TPR DOMAIN PROTEIN (AFU_ORTHOLOGUE AFUA_5G12710)"/>
    <property type="match status" value="1"/>
</dbReference>
<dbReference type="Gene3D" id="1.25.40.10">
    <property type="entry name" value="Tetratricopeptide repeat domain"/>
    <property type="match status" value="1"/>
</dbReference>
<sequence>MGTDATESILTVPNLSQNGMRYLRKVTRVPNMLDVLRKEMQRVRAEGNRYFQKGDFSEAIDNYTRCIQIGRGFQLSGAKRCRAFGDDIMTVAASNRAQAYLELRMWEKALSSADDALYLDPHHVKSLFRKGKALQGLQEYEKARAAFESVLELRPQNDSCKQALKEVTIAYHQSVTGEYDLRDYFVHGGDPPLCSDFVGPVEIRRTLDRGRGLFLTQGVQAGELLLVSNALGLGGSESLLDSPDCWVVNLACDFLQLFDSSQRYAYQLHYLRGTEETDDEKEVPPLKLYIPGSDWAPDPDRRLKPPSFNVAYTKARLNSFDASRIGDPNSSRLGTNLKRMIEEHEASTFQICAVWALPSLINHSCVPNCSTNTVGKAMFVRAGQSMPAGTQISIPYVVSECMDRSNSMKIWDFECSCEKCVLDKRVEPLVAELYERYKVQMNEFYGMDGYKVGKEPNLQVYKIASEQVDLVEDAIANLPFELNDTERNWIRFAFQRAYILQLVQCPHDVTRLERIDLVRRVLAIYSAINVGTFGLNMYLSVELLRGIEQEYGEGSKEYRSARRVVRHNLNRVLGPVDDDFLQDLLAVNFKKDEYSPFYRTSDLLSPGELAVQVRHGGFALRQNRRDLETAKWLEQNASSSFIEANLEPNRIARSWKPAEVVTDETKGSAGFWDRTSTMMMPSTGFPSRRSSPLSGIYGTLRPCRRNRADWLHWACLRVQSAKCYGGYRSFGAKLLKRHGQALSIQCVKPTYFWCAVALVKCLQPDEAIRAGLVDRLEEVLLIYRQLS</sequence>
<evidence type="ECO:0000259" key="4">
    <source>
        <dbReference type="PROSITE" id="PS50280"/>
    </source>
</evidence>
<organism evidence="5 6">
    <name type="scientific">Marchantia polymorpha subsp. ruderalis</name>
    <dbReference type="NCBI Taxonomy" id="1480154"/>
    <lineage>
        <taxon>Eukaryota</taxon>
        <taxon>Viridiplantae</taxon>
        <taxon>Streptophyta</taxon>
        <taxon>Embryophyta</taxon>
        <taxon>Marchantiophyta</taxon>
        <taxon>Marchantiopsida</taxon>
        <taxon>Marchantiidae</taxon>
        <taxon>Marchantiales</taxon>
        <taxon>Marchantiaceae</taxon>
        <taxon>Marchantia</taxon>
    </lineage>
</organism>
<gene>
    <name evidence="5" type="ORF">AXG93_4698s1250</name>
</gene>
<evidence type="ECO:0000256" key="2">
    <source>
        <dbReference type="ARBA" id="ARBA00022803"/>
    </source>
</evidence>
<dbReference type="Pfam" id="PF07719">
    <property type="entry name" value="TPR_2"/>
    <property type="match status" value="1"/>
</dbReference>
<dbReference type="PANTHER" id="PTHR47643">
    <property type="entry name" value="TPR DOMAIN PROTEIN (AFU_ORTHOLOGUE AFUA_5G12710)"/>
    <property type="match status" value="1"/>
</dbReference>
<dbReference type="Proteomes" id="UP000077202">
    <property type="component" value="Unassembled WGS sequence"/>
</dbReference>
<dbReference type="PROSITE" id="PS50280">
    <property type="entry name" value="SET"/>
    <property type="match status" value="1"/>
</dbReference>
<accession>A0A176VKK0</accession>
<dbReference type="InterPro" id="IPR001214">
    <property type="entry name" value="SET_dom"/>
</dbReference>
<evidence type="ECO:0000256" key="3">
    <source>
        <dbReference type="PROSITE-ProRule" id="PRU00339"/>
    </source>
</evidence>
<reference evidence="5" key="1">
    <citation type="submission" date="2016-03" db="EMBL/GenBank/DDBJ databases">
        <title>Mechanisms controlling the formation of the plant cell surface in tip-growing cells are functionally conserved among land plants.</title>
        <authorList>
            <person name="Honkanen S."/>
            <person name="Jones V.A."/>
            <person name="Morieri G."/>
            <person name="Champion C."/>
            <person name="Hetherington A.J."/>
            <person name="Kelly S."/>
            <person name="Saint-Marcoux D."/>
            <person name="Proust H."/>
            <person name="Prescott H."/>
            <person name="Dolan L."/>
        </authorList>
    </citation>
    <scope>NUCLEOTIDE SEQUENCE [LARGE SCALE GENOMIC DNA]</scope>
    <source>
        <tissue evidence="5">Whole gametophyte</tissue>
    </source>
</reference>
<proteinExistence type="predicted"/>
<name>A0A176VKK0_MARPO</name>
<dbReference type="InterPro" id="IPR053209">
    <property type="entry name" value="Gramillin-biosynth_MTr"/>
</dbReference>
<evidence type="ECO:0000313" key="6">
    <source>
        <dbReference type="Proteomes" id="UP000077202"/>
    </source>
</evidence>
<keyword evidence="2 3" id="KW-0802">TPR repeat</keyword>
<dbReference type="InterPro" id="IPR019734">
    <property type="entry name" value="TPR_rpt"/>
</dbReference>
<feature type="domain" description="SET" evidence="4">
    <location>
        <begin position="199"/>
        <end position="397"/>
    </location>
</feature>
<protein>
    <recommendedName>
        <fullName evidence="4">SET domain-containing protein</fullName>
    </recommendedName>
</protein>
<dbReference type="Pfam" id="PF00856">
    <property type="entry name" value="SET"/>
    <property type="match status" value="1"/>
</dbReference>
<dbReference type="SUPFAM" id="SSF48452">
    <property type="entry name" value="TPR-like"/>
    <property type="match status" value="1"/>
</dbReference>
<feature type="repeat" description="TPR" evidence="3">
    <location>
        <begin position="124"/>
        <end position="157"/>
    </location>
</feature>
<dbReference type="AlphaFoldDB" id="A0A176VKK0"/>
<comment type="caution">
    <text evidence="5">The sequence shown here is derived from an EMBL/GenBank/DDBJ whole genome shotgun (WGS) entry which is preliminary data.</text>
</comment>
<dbReference type="EMBL" id="LVLJ01003604">
    <property type="protein sequence ID" value="OAE20475.1"/>
    <property type="molecule type" value="Genomic_DNA"/>
</dbReference>
<dbReference type="Gene3D" id="2.170.270.10">
    <property type="entry name" value="SET domain"/>
    <property type="match status" value="1"/>
</dbReference>
<feature type="repeat" description="TPR" evidence="3">
    <location>
        <begin position="90"/>
        <end position="123"/>
    </location>
</feature>
<dbReference type="InterPro" id="IPR046341">
    <property type="entry name" value="SET_dom_sf"/>
</dbReference>
<keyword evidence="1" id="KW-0677">Repeat</keyword>
<evidence type="ECO:0000313" key="5">
    <source>
        <dbReference type="EMBL" id="OAE20475.1"/>
    </source>
</evidence>